<keyword evidence="2" id="KW-1185">Reference proteome</keyword>
<keyword evidence="1" id="KW-0472">Membrane</keyword>
<evidence type="ECO:0000256" key="1">
    <source>
        <dbReference type="SAM" id="Phobius"/>
    </source>
</evidence>
<proteinExistence type="predicted"/>
<organism evidence="2 3">
    <name type="scientific">Diaphorina citri</name>
    <name type="common">Asian citrus psyllid</name>
    <dbReference type="NCBI Taxonomy" id="121845"/>
    <lineage>
        <taxon>Eukaryota</taxon>
        <taxon>Metazoa</taxon>
        <taxon>Ecdysozoa</taxon>
        <taxon>Arthropoda</taxon>
        <taxon>Hexapoda</taxon>
        <taxon>Insecta</taxon>
        <taxon>Pterygota</taxon>
        <taxon>Neoptera</taxon>
        <taxon>Paraneoptera</taxon>
        <taxon>Hemiptera</taxon>
        <taxon>Sternorrhyncha</taxon>
        <taxon>Psylloidea</taxon>
        <taxon>Psyllidae</taxon>
        <taxon>Diaphorininae</taxon>
        <taxon>Diaphorina</taxon>
    </lineage>
</organism>
<dbReference type="InterPro" id="IPR002495">
    <property type="entry name" value="Glyco_trans_8"/>
</dbReference>
<name>A0A1S4E6A4_DIACI</name>
<evidence type="ECO:0000313" key="2">
    <source>
        <dbReference type="Proteomes" id="UP000079169"/>
    </source>
</evidence>
<gene>
    <name evidence="3" type="primary">LOC103505046</name>
</gene>
<dbReference type="Pfam" id="PF01501">
    <property type="entry name" value="Glyco_transf_8"/>
    <property type="match status" value="1"/>
</dbReference>
<dbReference type="AlphaFoldDB" id="A0A1S4E6A4"/>
<dbReference type="GO" id="GO:0005789">
    <property type="term" value="C:endoplasmic reticulum membrane"/>
    <property type="evidence" value="ECO:0007669"/>
    <property type="project" value="TreeGrafter"/>
</dbReference>
<dbReference type="GO" id="GO:0016266">
    <property type="term" value="P:protein O-linked glycosylation via N-acetyl-galactosamine"/>
    <property type="evidence" value="ECO:0007669"/>
    <property type="project" value="TreeGrafter"/>
</dbReference>
<keyword evidence="1" id="KW-0812">Transmembrane</keyword>
<dbReference type="GeneID" id="103505046"/>
<reference evidence="3" key="1">
    <citation type="submission" date="2025-08" db="UniProtKB">
        <authorList>
            <consortium name="RefSeq"/>
        </authorList>
    </citation>
    <scope>IDENTIFICATION</scope>
</reference>
<dbReference type="PANTHER" id="PTHR46612:SF1">
    <property type="entry name" value="XYLOSIDE XYLOSYLTRANSFERASE 1"/>
    <property type="match status" value="1"/>
</dbReference>
<dbReference type="Proteomes" id="UP000079169">
    <property type="component" value="Unplaced"/>
</dbReference>
<accession>A0A1S4E6A4</accession>
<dbReference type="OMA" id="QPHFSSH"/>
<dbReference type="InterPro" id="IPR029044">
    <property type="entry name" value="Nucleotide-diphossugar_trans"/>
</dbReference>
<dbReference type="Gene3D" id="3.90.550.10">
    <property type="entry name" value="Spore Coat Polysaccharide Biosynthesis Protein SpsA, Chain A"/>
    <property type="match status" value="1"/>
</dbReference>
<evidence type="ECO:0000313" key="3">
    <source>
        <dbReference type="RefSeq" id="XP_017297731.1"/>
    </source>
</evidence>
<keyword evidence="1" id="KW-1133">Transmembrane helix</keyword>
<dbReference type="SUPFAM" id="SSF53448">
    <property type="entry name" value="Nucleotide-diphospho-sugar transferases"/>
    <property type="match status" value="1"/>
</dbReference>
<dbReference type="InterPro" id="IPR042465">
    <property type="entry name" value="XXLT1"/>
</dbReference>
<dbReference type="RefSeq" id="XP_017297731.1">
    <property type="nucleotide sequence ID" value="XM_017442242.2"/>
</dbReference>
<dbReference type="KEGG" id="dci:103505046"/>
<feature type="transmembrane region" description="Helical" evidence="1">
    <location>
        <begin position="6"/>
        <end position="24"/>
    </location>
</feature>
<dbReference type="GO" id="GO:0140560">
    <property type="term" value="F:xylosyl alpha-1,3-xylosyltransferase activity"/>
    <property type="evidence" value="ECO:0007669"/>
    <property type="project" value="TreeGrafter"/>
</dbReference>
<dbReference type="PANTHER" id="PTHR46612">
    <property type="entry name" value="XYLOSIDE XYLOSYLTRANSFERASE 1"/>
    <property type="match status" value="1"/>
</dbReference>
<sequence>MLRNIYRLRFVVVGLLIFIIIYLYKSSYVRSGSNVLFLQDKVYIWCTFSRVKDYDTPFKTKFRNFASSLKNNSDIPVSLNIVVDTQSQEIAKQILSDVFANSSLIDDVHKVEVFYHNINSIVMQLDQMINTMKPYFTPGNNTYYGNALFYISLGLHKIVPSHQKKIILLDVDIQFKAPISLLYQHFQKFASDTLFGLAKELSPVYFHILQKYRRKYPKSKLGLSTMDNGNQGYNSGVVLMDVEKLRHSSVYENVTKKSFVQYLSSKYSFVGHLGDQDFYTLLSFEYPELIYTLPCQWNRSLCQWWKYHGYMDIFDKYFHCPGDIYLYHGNCNTPIDQK</sequence>
<protein>
    <submittedName>
        <fullName evidence="3">Xyloside xylosyltransferase 1 isoform X2</fullName>
    </submittedName>
</protein>